<evidence type="ECO:0000313" key="3">
    <source>
        <dbReference type="Proteomes" id="UP000028725"/>
    </source>
</evidence>
<sequence>MLLAPEVFASTGMVNAGEATSGAGSAPLGEPKLRITAGLGYELVGVYRGMTIRQRAEAECRRHQAILALQSALASGPDAGAGPALKARLAVLEPALPEGERMVESLRTDVREGRATLEELDALQLRLDALRALAADTLRAQERLAHLPPRPEQSLSTLLQELRDAEDEIERLSGKVRRSTAWSVTLRGGYDELIDVPQDLPLFGTLTVSYKLGGLSQSAANQRARSARPKALGEEVEGLPQRVERLLEQLRATRSAEQTRLREVTVLIGDLEGQLQSIQSLETSKIRRFHDYVVLELARLRAEQAWLRAHLDALGTFLGRETP</sequence>
<name>A0A085WRT2_9BACT</name>
<evidence type="ECO:0000256" key="1">
    <source>
        <dbReference type="SAM" id="Coils"/>
    </source>
</evidence>
<comment type="caution">
    <text evidence="2">The sequence shown here is derived from an EMBL/GenBank/DDBJ whole genome shotgun (WGS) entry which is preliminary data.</text>
</comment>
<keyword evidence="1" id="KW-0175">Coiled coil</keyword>
<evidence type="ECO:0008006" key="4">
    <source>
        <dbReference type="Google" id="ProtNLM"/>
    </source>
</evidence>
<gene>
    <name evidence="2" type="ORF">DB31_5437</name>
</gene>
<accession>A0A085WRT2</accession>
<evidence type="ECO:0000313" key="2">
    <source>
        <dbReference type="EMBL" id="KFE70395.1"/>
    </source>
</evidence>
<organism evidence="2 3">
    <name type="scientific">Hyalangium minutum</name>
    <dbReference type="NCBI Taxonomy" id="394096"/>
    <lineage>
        <taxon>Bacteria</taxon>
        <taxon>Pseudomonadati</taxon>
        <taxon>Myxococcota</taxon>
        <taxon>Myxococcia</taxon>
        <taxon>Myxococcales</taxon>
        <taxon>Cystobacterineae</taxon>
        <taxon>Archangiaceae</taxon>
        <taxon>Hyalangium</taxon>
    </lineage>
</organism>
<keyword evidence="3" id="KW-1185">Reference proteome</keyword>
<feature type="coiled-coil region" evidence="1">
    <location>
        <begin position="120"/>
        <end position="175"/>
    </location>
</feature>
<dbReference type="AlphaFoldDB" id="A0A085WRT2"/>
<reference evidence="2 3" key="1">
    <citation type="submission" date="2014-04" db="EMBL/GenBank/DDBJ databases">
        <title>Genome assembly of Hyalangium minutum DSM 14724.</title>
        <authorList>
            <person name="Sharma G."/>
            <person name="Subramanian S."/>
        </authorList>
    </citation>
    <scope>NUCLEOTIDE SEQUENCE [LARGE SCALE GENOMIC DNA]</scope>
    <source>
        <strain evidence="2 3">DSM 14724</strain>
    </source>
</reference>
<dbReference type="Proteomes" id="UP000028725">
    <property type="component" value="Unassembled WGS sequence"/>
</dbReference>
<proteinExistence type="predicted"/>
<protein>
    <recommendedName>
        <fullName evidence="4">Heavy metal RND efflux outer membrane protein, CzcC family protein</fullName>
    </recommendedName>
</protein>
<dbReference type="STRING" id="394096.DB31_5437"/>
<dbReference type="EMBL" id="JMCB01000003">
    <property type="protein sequence ID" value="KFE70395.1"/>
    <property type="molecule type" value="Genomic_DNA"/>
</dbReference>